<keyword evidence="1" id="KW-0472">Membrane</keyword>
<dbReference type="Proteomes" id="UP001431209">
    <property type="component" value="Unassembled WGS sequence"/>
</dbReference>
<accession>A0AAW2Z957</accession>
<sequence>MNPTGYVQPQHAVSSLPKRMGLRSPQVILIFAAIMLVGYFLVYHLLSKANNNTVPPRANGDNKNTNQEINHIRETESKIVERERPLETSYYYKIPSSHSHEHGGWLSDLIIHSSNSSSIMSTAKCIGKPSENYTCAIENAFFGPTSASGRFHFLLDVSGSQTKEEIDGKISKYYEYITHLDPHPVGSAVLEWKPIIVPFVKYSTKSEASKNASPTFQYPQDHKPSEFVRHSGPSYYYAQMCPFNIGHTIFDDYLAFISVINDLGYSPNQYNDWTLLQDNPSAYHDHGCSRIVCESHKAITTKPPVIFKDLKVEIAQNQKVHHFQQVTVGAQERGAHVHQRDWAPRSRANHNVWKLRNHYIKNFGITDSDWTKNRPNKDEPLQVILLNKSDKRVVKNMDEIVAHLQSTFDRTGQTNTRVVCWETLKVSHKQELEMLVKTHILFGIDGTGSNVNVFLPPGSVFISGGMGLDKQAGHLADFLFASYEHIRVLYYTNYTSDDIDGHHRETNLRIDPLKFEAYMKKAIDLVRNGYQTPVSLDDNQSDFAKICRRLFNRYPELSDAERPHYDHCMCSRIVRNPDAMYRQLVGRDPPKDFLEYAK</sequence>
<evidence type="ECO:0000256" key="1">
    <source>
        <dbReference type="SAM" id="Phobius"/>
    </source>
</evidence>
<dbReference type="AlphaFoldDB" id="A0AAW2Z957"/>
<dbReference type="EMBL" id="JAOPGA020001119">
    <property type="protein sequence ID" value="KAL0485212.1"/>
    <property type="molecule type" value="Genomic_DNA"/>
</dbReference>
<keyword evidence="1" id="KW-0812">Transmembrane</keyword>
<keyword evidence="3" id="KW-1185">Reference proteome</keyword>
<proteinExistence type="predicted"/>
<keyword evidence="1" id="KW-1133">Transmembrane helix</keyword>
<name>A0AAW2Z957_9EUKA</name>
<reference evidence="2 3" key="1">
    <citation type="submission" date="2024-03" db="EMBL/GenBank/DDBJ databases">
        <title>The Acrasis kona genome and developmental transcriptomes reveal deep origins of eukaryotic multicellular pathways.</title>
        <authorList>
            <person name="Sheikh S."/>
            <person name="Fu C.-J."/>
            <person name="Brown M.W."/>
            <person name="Baldauf S.L."/>
        </authorList>
    </citation>
    <scope>NUCLEOTIDE SEQUENCE [LARGE SCALE GENOMIC DNA]</scope>
    <source>
        <strain evidence="2 3">ATCC MYA-3509</strain>
    </source>
</reference>
<gene>
    <name evidence="2" type="ORF">AKO1_004258</name>
</gene>
<evidence type="ECO:0000313" key="3">
    <source>
        <dbReference type="Proteomes" id="UP001431209"/>
    </source>
</evidence>
<organism evidence="2 3">
    <name type="scientific">Acrasis kona</name>
    <dbReference type="NCBI Taxonomy" id="1008807"/>
    <lineage>
        <taxon>Eukaryota</taxon>
        <taxon>Discoba</taxon>
        <taxon>Heterolobosea</taxon>
        <taxon>Tetramitia</taxon>
        <taxon>Eutetramitia</taxon>
        <taxon>Acrasidae</taxon>
        <taxon>Acrasis</taxon>
    </lineage>
</organism>
<feature type="transmembrane region" description="Helical" evidence="1">
    <location>
        <begin position="27"/>
        <end position="46"/>
    </location>
</feature>
<comment type="caution">
    <text evidence="2">The sequence shown here is derived from an EMBL/GenBank/DDBJ whole genome shotgun (WGS) entry which is preliminary data.</text>
</comment>
<protein>
    <submittedName>
        <fullName evidence="2">UreE</fullName>
    </submittedName>
</protein>
<evidence type="ECO:0000313" key="2">
    <source>
        <dbReference type="EMBL" id="KAL0485212.1"/>
    </source>
</evidence>